<dbReference type="VEuPathDB" id="FungiDB:FOXG_19702"/>
<dbReference type="KEGG" id="fox:FOXG_19337"/>
<dbReference type="RefSeq" id="XP_018244568.1">
    <property type="nucleotide sequence ID" value="XM_018399967.1"/>
</dbReference>
<dbReference type="VEuPathDB" id="FungiDB:FOXG_19337"/>
<protein>
    <submittedName>
        <fullName evidence="1">Uncharacterized protein</fullName>
    </submittedName>
</protein>
<evidence type="ECO:0000313" key="2">
    <source>
        <dbReference type="EMBL" id="KNB06523.1"/>
    </source>
</evidence>
<dbReference type="Proteomes" id="UP000009097">
    <property type="component" value="Unassembled WGS sequence"/>
</dbReference>
<gene>
    <name evidence="1" type="ORF">FOXG_19337</name>
    <name evidence="2" type="ORF">FOXG_19702</name>
</gene>
<dbReference type="RefSeq" id="XP_018242635.1">
    <property type="nucleotide sequence ID" value="XM_018399550.1"/>
</dbReference>
<dbReference type="EMBL" id="DS231704">
    <property type="protein sequence ID" value="KNB06523.1"/>
    <property type="molecule type" value="Genomic_DNA"/>
</dbReference>
<dbReference type="EMBL" id="DS231702">
    <property type="protein sequence ID" value="KNB04590.1"/>
    <property type="molecule type" value="Genomic_DNA"/>
</dbReference>
<reference evidence="1" key="1">
    <citation type="submission" date="2007-04" db="EMBL/GenBank/DDBJ databases">
        <authorList>
            <consortium name="The Broad Institute Genome Sequencing Platform"/>
            <person name="Birren B."/>
            <person name="Lander E."/>
            <person name="Galagan J."/>
            <person name="Nusbaum C."/>
            <person name="Devon K."/>
            <person name="Ma L.-J."/>
            <person name="Jaffe D."/>
            <person name="Butler J."/>
            <person name="Alvarez P."/>
            <person name="Gnerre S."/>
            <person name="Grabherr M."/>
            <person name="Kleber M."/>
            <person name="Mauceli E."/>
            <person name="Brockman W."/>
            <person name="MacCallum I.A."/>
            <person name="Young S."/>
            <person name="LaButti K."/>
            <person name="DeCaprio D."/>
            <person name="Crawford M."/>
            <person name="Koehrsen M."/>
            <person name="Engels R."/>
            <person name="Montgomery P."/>
            <person name="Pearson M."/>
            <person name="Howarth C."/>
            <person name="Larson L."/>
            <person name="White J."/>
            <person name="O'Leary S."/>
            <person name="Kodira C."/>
            <person name="Zeng Q."/>
            <person name="Yandava C."/>
            <person name="Alvarado L."/>
            <person name="Kistler C."/>
            <person name="Shim W.-B."/>
            <person name="Kang S."/>
            <person name="Woloshuk C."/>
        </authorList>
    </citation>
    <scope>NUCLEOTIDE SEQUENCE</scope>
    <source>
        <strain evidence="1">4287</strain>
    </source>
</reference>
<evidence type="ECO:0000313" key="1">
    <source>
        <dbReference type="EMBL" id="KNB04590.1"/>
    </source>
</evidence>
<name>A0A0J9UZQ5_FUSO4</name>
<dbReference type="KEGG" id="fox:FOXG_19702"/>
<organism evidence="1 3">
    <name type="scientific">Fusarium oxysporum f. sp. lycopersici (strain 4287 / CBS 123668 / FGSC 9935 / NRRL 34936)</name>
    <name type="common">Fusarium vascular wilt of tomato</name>
    <dbReference type="NCBI Taxonomy" id="426428"/>
    <lineage>
        <taxon>Eukaryota</taxon>
        <taxon>Fungi</taxon>
        <taxon>Dikarya</taxon>
        <taxon>Ascomycota</taxon>
        <taxon>Pezizomycotina</taxon>
        <taxon>Sordariomycetes</taxon>
        <taxon>Hypocreomycetidae</taxon>
        <taxon>Hypocreales</taxon>
        <taxon>Nectriaceae</taxon>
        <taxon>Fusarium</taxon>
        <taxon>Fusarium oxysporum species complex</taxon>
    </lineage>
</organism>
<dbReference type="AlphaFoldDB" id="A0A0J9UZQ5"/>
<dbReference type="GeneID" id="28960043"/>
<reference evidence="1" key="2">
    <citation type="journal article" date="2010" name="Nature">
        <title>Comparative genomics reveals mobile pathogenicity chromosomes in Fusarium.</title>
        <authorList>
            <person name="Ma L.J."/>
            <person name="van der Does H.C."/>
            <person name="Borkovich K.A."/>
            <person name="Coleman J.J."/>
            <person name="Daboussi M.J."/>
            <person name="Di Pietro A."/>
            <person name="Dufresne M."/>
            <person name="Freitag M."/>
            <person name="Grabherr M."/>
            <person name="Henrissat B."/>
            <person name="Houterman P.M."/>
            <person name="Kang S."/>
            <person name="Shim W.B."/>
            <person name="Woloshuk C."/>
            <person name="Xie X."/>
            <person name="Xu J.R."/>
            <person name="Antoniw J."/>
            <person name="Baker S.E."/>
            <person name="Bluhm B.H."/>
            <person name="Breakspear A."/>
            <person name="Brown D.W."/>
            <person name="Butchko R.A."/>
            <person name="Chapman S."/>
            <person name="Coulson R."/>
            <person name="Coutinho P.M."/>
            <person name="Danchin E.G."/>
            <person name="Diener A."/>
            <person name="Gale L.R."/>
            <person name="Gardiner D.M."/>
            <person name="Goff S."/>
            <person name="Hammond-Kosack K.E."/>
            <person name="Hilburn K."/>
            <person name="Hua-Van A."/>
            <person name="Jonkers W."/>
            <person name="Kazan K."/>
            <person name="Kodira C.D."/>
            <person name="Koehrsen M."/>
            <person name="Kumar L."/>
            <person name="Lee Y.H."/>
            <person name="Li L."/>
            <person name="Manners J.M."/>
            <person name="Miranda-Saavedra D."/>
            <person name="Mukherjee M."/>
            <person name="Park G."/>
            <person name="Park J."/>
            <person name="Park S.Y."/>
            <person name="Proctor R.H."/>
            <person name="Regev A."/>
            <person name="Ruiz-Roldan M.C."/>
            <person name="Sain D."/>
            <person name="Sakthikumar S."/>
            <person name="Sykes S."/>
            <person name="Schwartz D.C."/>
            <person name="Turgeon B.G."/>
            <person name="Wapinski I."/>
            <person name="Yoder O."/>
            <person name="Young S."/>
            <person name="Zeng Q."/>
            <person name="Zhou S."/>
            <person name="Galagan J."/>
            <person name="Cuomo C.A."/>
            <person name="Kistler H.C."/>
            <person name="Rep M."/>
        </authorList>
    </citation>
    <scope>NUCLEOTIDE SEQUENCE [LARGE SCALE GENOMIC DNA]</scope>
    <source>
        <strain evidence="1">4287</strain>
    </source>
</reference>
<evidence type="ECO:0000313" key="3">
    <source>
        <dbReference type="Proteomes" id="UP000009097"/>
    </source>
</evidence>
<dbReference type="GeneID" id="28960408"/>
<sequence length="50" mass="5549">MMIMMTGVSWVSALTVEVHLALRRNTADTLPDFEPWSALVTGWGRDTALT</sequence>
<proteinExistence type="predicted"/>
<accession>A0A0J9UZQ5</accession>